<dbReference type="Gene3D" id="2.60.120.10">
    <property type="entry name" value="Jelly Rolls"/>
    <property type="match status" value="1"/>
</dbReference>
<sequence length="186" mass="19845">MSEDQGAAAAIGAAVRAHRRERGLSMRDLAARIGTSQPFVSNIENGRIFPSLRTLTLLAEALDVSSDRLLPAPERVDSLNVDAFPRAPGEAATRRVLAAPGRVLQTRRLELAAGELEPRPHTHPGEEVVRVVRGSATLLRESEPPRPLPASESLWITGTTPHRLRAGEQGALVLIVASGAGEEAHS</sequence>
<evidence type="ECO:0000256" key="1">
    <source>
        <dbReference type="ARBA" id="ARBA00023125"/>
    </source>
</evidence>
<dbReference type="EMBL" id="JAUTBF010000001">
    <property type="protein sequence ID" value="MDQ1121525.1"/>
    <property type="molecule type" value="Genomic_DNA"/>
</dbReference>
<dbReference type="InterPro" id="IPR014710">
    <property type="entry name" value="RmlC-like_jellyroll"/>
</dbReference>
<accession>A0ABU0TPC8</accession>
<dbReference type="CDD" id="cd00093">
    <property type="entry name" value="HTH_XRE"/>
    <property type="match status" value="1"/>
</dbReference>
<dbReference type="SUPFAM" id="SSF51182">
    <property type="entry name" value="RmlC-like cupins"/>
    <property type="match status" value="1"/>
</dbReference>
<dbReference type="SMART" id="SM00530">
    <property type="entry name" value="HTH_XRE"/>
    <property type="match status" value="1"/>
</dbReference>
<protein>
    <submittedName>
        <fullName evidence="3">Transcriptional regulator with XRE-family HTH domain</fullName>
    </submittedName>
</protein>
<name>A0ABU0TPC8_MICTR</name>
<dbReference type="InterPro" id="IPR010982">
    <property type="entry name" value="Lambda_DNA-bd_dom_sf"/>
</dbReference>
<keyword evidence="1" id="KW-0238">DNA-binding</keyword>
<dbReference type="RefSeq" id="WP_307478779.1">
    <property type="nucleotide sequence ID" value="NZ_JAUTBF010000001.1"/>
</dbReference>
<reference evidence="3 4" key="1">
    <citation type="submission" date="2023-07" db="EMBL/GenBank/DDBJ databases">
        <title>Functional and genomic diversity of the sorghum phyllosphere microbiome.</title>
        <authorList>
            <person name="Shade A."/>
        </authorList>
    </citation>
    <scope>NUCLEOTIDE SEQUENCE [LARGE SCALE GENOMIC DNA]</scope>
    <source>
        <strain evidence="3 4">SORGH_AS_1207</strain>
    </source>
</reference>
<dbReference type="InterPro" id="IPR013096">
    <property type="entry name" value="Cupin_2"/>
</dbReference>
<dbReference type="PANTHER" id="PTHR46797:SF1">
    <property type="entry name" value="METHYLPHOSPHONATE SYNTHASE"/>
    <property type="match status" value="1"/>
</dbReference>
<evidence type="ECO:0000313" key="4">
    <source>
        <dbReference type="Proteomes" id="UP001226691"/>
    </source>
</evidence>
<dbReference type="InterPro" id="IPR050807">
    <property type="entry name" value="TransReg_Diox_bact_type"/>
</dbReference>
<dbReference type="Pfam" id="PF07883">
    <property type="entry name" value="Cupin_2"/>
    <property type="match status" value="1"/>
</dbReference>
<dbReference type="PROSITE" id="PS50943">
    <property type="entry name" value="HTH_CROC1"/>
    <property type="match status" value="1"/>
</dbReference>
<dbReference type="InterPro" id="IPR011051">
    <property type="entry name" value="RmlC_Cupin_sf"/>
</dbReference>
<dbReference type="SUPFAM" id="SSF47413">
    <property type="entry name" value="lambda repressor-like DNA-binding domains"/>
    <property type="match status" value="1"/>
</dbReference>
<dbReference type="InterPro" id="IPR001387">
    <property type="entry name" value="Cro/C1-type_HTH"/>
</dbReference>
<organism evidence="3 4">
    <name type="scientific">Microbacterium trichothecenolyticum</name>
    <name type="common">Aureobacterium trichothecenolyticum</name>
    <dbReference type="NCBI Taxonomy" id="69370"/>
    <lineage>
        <taxon>Bacteria</taxon>
        <taxon>Bacillati</taxon>
        <taxon>Actinomycetota</taxon>
        <taxon>Actinomycetes</taxon>
        <taxon>Micrococcales</taxon>
        <taxon>Microbacteriaceae</taxon>
        <taxon>Microbacterium</taxon>
    </lineage>
</organism>
<keyword evidence="4" id="KW-1185">Reference proteome</keyword>
<comment type="caution">
    <text evidence="3">The sequence shown here is derived from an EMBL/GenBank/DDBJ whole genome shotgun (WGS) entry which is preliminary data.</text>
</comment>
<dbReference type="Proteomes" id="UP001226691">
    <property type="component" value="Unassembled WGS sequence"/>
</dbReference>
<evidence type="ECO:0000259" key="2">
    <source>
        <dbReference type="PROSITE" id="PS50943"/>
    </source>
</evidence>
<gene>
    <name evidence="3" type="ORF">QE412_000098</name>
</gene>
<evidence type="ECO:0000313" key="3">
    <source>
        <dbReference type="EMBL" id="MDQ1121525.1"/>
    </source>
</evidence>
<feature type="domain" description="HTH cro/C1-type" evidence="2">
    <location>
        <begin position="15"/>
        <end position="69"/>
    </location>
</feature>
<dbReference type="PANTHER" id="PTHR46797">
    <property type="entry name" value="HTH-TYPE TRANSCRIPTIONAL REGULATOR"/>
    <property type="match status" value="1"/>
</dbReference>
<dbReference type="Gene3D" id="1.10.260.40">
    <property type="entry name" value="lambda repressor-like DNA-binding domains"/>
    <property type="match status" value="1"/>
</dbReference>
<dbReference type="Pfam" id="PF01381">
    <property type="entry name" value="HTH_3"/>
    <property type="match status" value="1"/>
</dbReference>
<proteinExistence type="predicted"/>